<organism evidence="3 4">
    <name type="scientific">Armadillidium nasatum</name>
    <dbReference type="NCBI Taxonomy" id="96803"/>
    <lineage>
        <taxon>Eukaryota</taxon>
        <taxon>Metazoa</taxon>
        <taxon>Ecdysozoa</taxon>
        <taxon>Arthropoda</taxon>
        <taxon>Crustacea</taxon>
        <taxon>Multicrustacea</taxon>
        <taxon>Malacostraca</taxon>
        <taxon>Eumalacostraca</taxon>
        <taxon>Peracarida</taxon>
        <taxon>Isopoda</taxon>
        <taxon>Oniscidea</taxon>
        <taxon>Crinocheta</taxon>
        <taxon>Armadillidiidae</taxon>
        <taxon>Armadillidium</taxon>
    </lineage>
</organism>
<protein>
    <submittedName>
        <fullName evidence="3">Metalloreductase STEAP2</fullName>
    </submittedName>
</protein>
<feature type="transmembrane region" description="Helical" evidence="1">
    <location>
        <begin position="67"/>
        <end position="94"/>
    </location>
</feature>
<comment type="caution">
    <text evidence="3">The sequence shown here is derived from an EMBL/GenBank/DDBJ whole genome shotgun (WGS) entry which is preliminary data.</text>
</comment>
<keyword evidence="2" id="KW-0732">Signal</keyword>
<dbReference type="AlphaFoldDB" id="A0A5N5T0R4"/>
<feature type="chain" id="PRO_5024422154" evidence="2">
    <location>
        <begin position="21"/>
        <end position="163"/>
    </location>
</feature>
<proteinExistence type="predicted"/>
<keyword evidence="4" id="KW-1185">Reference proteome</keyword>
<feature type="signal peptide" evidence="2">
    <location>
        <begin position="1"/>
        <end position="20"/>
    </location>
</feature>
<reference evidence="3 4" key="1">
    <citation type="journal article" date="2019" name="PLoS Biol.">
        <title>Sex chromosomes control vertical transmission of feminizing Wolbachia symbionts in an isopod.</title>
        <authorList>
            <person name="Becking T."/>
            <person name="Chebbi M.A."/>
            <person name="Giraud I."/>
            <person name="Moumen B."/>
            <person name="Laverre T."/>
            <person name="Caubet Y."/>
            <person name="Peccoud J."/>
            <person name="Gilbert C."/>
            <person name="Cordaux R."/>
        </authorList>
    </citation>
    <scope>NUCLEOTIDE SEQUENCE [LARGE SCALE GENOMIC DNA]</scope>
    <source>
        <strain evidence="3">ANa2</strain>
        <tissue evidence="3">Whole body excluding digestive tract and cuticle</tissue>
    </source>
</reference>
<dbReference type="Proteomes" id="UP000326759">
    <property type="component" value="Unassembled WGS sequence"/>
</dbReference>
<dbReference type="InterPro" id="IPR051267">
    <property type="entry name" value="STEAP_metalloreductase"/>
</dbReference>
<feature type="transmembrane region" description="Helical" evidence="1">
    <location>
        <begin position="106"/>
        <end position="130"/>
    </location>
</feature>
<name>A0A5N5T0R4_9CRUS</name>
<evidence type="ECO:0000313" key="3">
    <source>
        <dbReference type="EMBL" id="KAB7500044.1"/>
    </source>
</evidence>
<evidence type="ECO:0000256" key="1">
    <source>
        <dbReference type="SAM" id="Phobius"/>
    </source>
</evidence>
<dbReference type="EMBL" id="SEYY01015523">
    <property type="protein sequence ID" value="KAB7500044.1"/>
    <property type="molecule type" value="Genomic_DNA"/>
</dbReference>
<keyword evidence="1" id="KW-0472">Membrane</keyword>
<gene>
    <name evidence="3" type="primary">STEAP2</name>
    <name evidence="3" type="ORF">Anas_14733</name>
</gene>
<evidence type="ECO:0000256" key="2">
    <source>
        <dbReference type="SAM" id="SignalP"/>
    </source>
</evidence>
<dbReference type="OrthoDB" id="550646at2759"/>
<keyword evidence="1" id="KW-1133">Transmembrane helix</keyword>
<accession>A0A5N5T0R4</accession>
<sequence>MRKQLGLMMLGLAAVHGCLSLGHLAPQTTSWVYEDPKIVKADVVVGDTVQKEEIQIDNFHLNWRGELFLTFAGLAMCLTVVLGITSLPSVTATLSWREFTFIQSKLGWVLLIIASLHDIFLAWNFMFLYWGCFNTLPIGPQYALYPPFICIVLKLPPASAPNR</sequence>
<evidence type="ECO:0000313" key="4">
    <source>
        <dbReference type="Proteomes" id="UP000326759"/>
    </source>
</evidence>
<dbReference type="PANTHER" id="PTHR14239">
    <property type="entry name" value="DUDULIN-RELATED"/>
    <property type="match status" value="1"/>
</dbReference>
<keyword evidence="1" id="KW-0812">Transmembrane</keyword>